<feature type="region of interest" description="Disordered" evidence="1">
    <location>
        <begin position="208"/>
        <end position="258"/>
    </location>
</feature>
<dbReference type="RefSeq" id="WP_235682496.1">
    <property type="nucleotide sequence ID" value="NZ_AP022570.1"/>
</dbReference>
<reference evidence="2 3" key="1">
    <citation type="journal article" date="2019" name="Emerg. Microbes Infect.">
        <title>Comprehensive subspecies identification of 175 nontuberculous mycobacteria species based on 7547 genomic profiles.</title>
        <authorList>
            <person name="Matsumoto Y."/>
            <person name="Kinjo T."/>
            <person name="Motooka D."/>
            <person name="Nabeya D."/>
            <person name="Jung N."/>
            <person name="Uechi K."/>
            <person name="Horii T."/>
            <person name="Iida T."/>
            <person name="Fujita J."/>
            <person name="Nakamura S."/>
        </authorList>
    </citation>
    <scope>NUCLEOTIDE SEQUENCE [LARGE SCALE GENOMIC DNA]</scope>
    <source>
        <strain evidence="2 3">JCM 12603</strain>
    </source>
</reference>
<evidence type="ECO:0000313" key="2">
    <source>
        <dbReference type="EMBL" id="BBX50629.1"/>
    </source>
</evidence>
<sequence>MANTIVKAFATGALLYAARRYFRDWGTTKAESSGKMPGDELLSAPVLQATEAVWIDAGAESVWPWLVQMGQERGGLYSFEKLENAVGLRYRNADRIHPEWQHIAVGDVVRLVPKGWLGLPDGIELRVAELIDGQSIVLRAQPGLPWDGVWSFHVIPHWDDRCRLVIRSRLALRHPAEVAVAELFGPARAFITRGILLGIKRRAEGRGQLETSGASGAGTGAALHHPGWTGEQEKGRCPGEQDDSRALTCRNGLPRTAS</sequence>
<accession>A0A6N4V875</accession>
<gene>
    <name evidence="2" type="ORF">MPOR_16550</name>
</gene>
<feature type="compositionally biased region" description="Basic and acidic residues" evidence="1">
    <location>
        <begin position="231"/>
        <end position="245"/>
    </location>
</feature>
<evidence type="ECO:0000256" key="1">
    <source>
        <dbReference type="SAM" id="MobiDB-lite"/>
    </source>
</evidence>
<name>A0A6N4V875_9MYCO</name>
<dbReference type="Proteomes" id="UP000466785">
    <property type="component" value="Chromosome"/>
</dbReference>
<protein>
    <recommendedName>
        <fullName evidence="4">SRPBCC family protein</fullName>
    </recommendedName>
</protein>
<dbReference type="SUPFAM" id="SSF55961">
    <property type="entry name" value="Bet v1-like"/>
    <property type="match status" value="1"/>
</dbReference>
<proteinExistence type="predicted"/>
<dbReference type="AlphaFoldDB" id="A0A6N4V875"/>
<keyword evidence="3" id="KW-1185">Reference proteome</keyword>
<dbReference type="EMBL" id="AP022570">
    <property type="protein sequence ID" value="BBX50629.1"/>
    <property type="molecule type" value="Genomic_DNA"/>
</dbReference>
<evidence type="ECO:0008006" key="4">
    <source>
        <dbReference type="Google" id="ProtNLM"/>
    </source>
</evidence>
<evidence type="ECO:0000313" key="3">
    <source>
        <dbReference type="Proteomes" id="UP000466785"/>
    </source>
</evidence>
<dbReference type="KEGG" id="mpof:MPOR_16550"/>
<organism evidence="2 3">
    <name type="scientific">Mycolicibacterium poriferae</name>
    <dbReference type="NCBI Taxonomy" id="39694"/>
    <lineage>
        <taxon>Bacteria</taxon>
        <taxon>Bacillati</taxon>
        <taxon>Actinomycetota</taxon>
        <taxon>Actinomycetes</taxon>
        <taxon>Mycobacteriales</taxon>
        <taxon>Mycobacteriaceae</taxon>
        <taxon>Mycolicibacterium</taxon>
    </lineage>
</organism>